<name>A0A926D7W9_9FIRM</name>
<dbReference type="EMBL" id="JACRSR010000004">
    <property type="protein sequence ID" value="MBC8532020.1"/>
    <property type="molecule type" value="Genomic_DNA"/>
</dbReference>
<protein>
    <submittedName>
        <fullName evidence="1">Uncharacterized protein</fullName>
    </submittedName>
</protein>
<sequence>MRKALKFVVPAAVFLALAAAVLLGSGLVRDRTRSEGGENVRNALRQAVVTCYALEGAYPPSVAYLEENYGLRINHDAYRVHYQLVADNLFPELQVIEKK</sequence>
<accession>A0A926D7W9</accession>
<keyword evidence="2" id="KW-1185">Reference proteome</keyword>
<dbReference type="RefSeq" id="WP_249316972.1">
    <property type="nucleotide sequence ID" value="NZ_JACRSR010000004.1"/>
</dbReference>
<dbReference type="Proteomes" id="UP000623172">
    <property type="component" value="Unassembled WGS sequence"/>
</dbReference>
<dbReference type="AlphaFoldDB" id="A0A926D7W9"/>
<gene>
    <name evidence="1" type="ORF">H8696_09195</name>
</gene>
<comment type="caution">
    <text evidence="1">The sequence shown here is derived from an EMBL/GenBank/DDBJ whole genome shotgun (WGS) entry which is preliminary data.</text>
</comment>
<proteinExistence type="predicted"/>
<reference evidence="1" key="1">
    <citation type="submission" date="2020-08" db="EMBL/GenBank/DDBJ databases">
        <title>Genome public.</title>
        <authorList>
            <person name="Liu C."/>
            <person name="Sun Q."/>
        </authorList>
    </citation>
    <scope>NUCLEOTIDE SEQUENCE</scope>
    <source>
        <strain evidence="1">NSJ-53</strain>
    </source>
</reference>
<evidence type="ECO:0000313" key="1">
    <source>
        <dbReference type="EMBL" id="MBC8532020.1"/>
    </source>
</evidence>
<organism evidence="1 2">
    <name type="scientific">Gehongia tenuis</name>
    <dbReference type="NCBI Taxonomy" id="2763655"/>
    <lineage>
        <taxon>Bacteria</taxon>
        <taxon>Bacillati</taxon>
        <taxon>Bacillota</taxon>
        <taxon>Clostridia</taxon>
        <taxon>Christensenellales</taxon>
        <taxon>Christensenellaceae</taxon>
        <taxon>Gehongia</taxon>
    </lineage>
</organism>
<evidence type="ECO:0000313" key="2">
    <source>
        <dbReference type="Proteomes" id="UP000623172"/>
    </source>
</evidence>